<feature type="DNA-binding region" description="Homeobox" evidence="6">
    <location>
        <begin position="110"/>
        <end position="169"/>
    </location>
</feature>
<keyword evidence="5 6" id="KW-0539">Nucleus</keyword>
<dbReference type="EMBL" id="JARQWQ010000015">
    <property type="protein sequence ID" value="KAK2566905.1"/>
    <property type="molecule type" value="Genomic_DNA"/>
</dbReference>
<feature type="compositionally biased region" description="Basic and acidic residues" evidence="8">
    <location>
        <begin position="175"/>
        <end position="190"/>
    </location>
</feature>
<proteinExistence type="predicted"/>
<feature type="region of interest" description="Disordered" evidence="8">
    <location>
        <begin position="1"/>
        <end position="23"/>
    </location>
</feature>
<dbReference type="PANTHER" id="PTHR45793">
    <property type="entry name" value="HOMEOBOX PROTEIN"/>
    <property type="match status" value="1"/>
</dbReference>
<dbReference type="InterPro" id="IPR009057">
    <property type="entry name" value="Homeodomain-like_sf"/>
</dbReference>
<dbReference type="Proteomes" id="UP001249851">
    <property type="component" value="Unassembled WGS sequence"/>
</dbReference>
<dbReference type="GO" id="GO:0000978">
    <property type="term" value="F:RNA polymerase II cis-regulatory region sequence-specific DNA binding"/>
    <property type="evidence" value="ECO:0007669"/>
    <property type="project" value="TreeGrafter"/>
</dbReference>
<name>A0AAD9QTP9_ACRCE</name>
<reference evidence="10" key="1">
    <citation type="journal article" date="2023" name="G3 (Bethesda)">
        <title>Whole genome assembly and annotation of the endangered Caribbean coral Acropora cervicornis.</title>
        <authorList>
            <person name="Selwyn J.D."/>
            <person name="Vollmer S.V."/>
        </authorList>
    </citation>
    <scope>NUCLEOTIDE SEQUENCE</scope>
    <source>
        <strain evidence="10">K2</strain>
    </source>
</reference>
<dbReference type="SMART" id="SM00389">
    <property type="entry name" value="HOX"/>
    <property type="match status" value="1"/>
</dbReference>
<organism evidence="10 11">
    <name type="scientific">Acropora cervicornis</name>
    <name type="common">Staghorn coral</name>
    <dbReference type="NCBI Taxonomy" id="6130"/>
    <lineage>
        <taxon>Eukaryota</taxon>
        <taxon>Metazoa</taxon>
        <taxon>Cnidaria</taxon>
        <taxon>Anthozoa</taxon>
        <taxon>Hexacorallia</taxon>
        <taxon>Scleractinia</taxon>
        <taxon>Astrocoeniina</taxon>
        <taxon>Acroporidae</taxon>
        <taxon>Acropora</taxon>
    </lineage>
</organism>
<reference evidence="10" key="2">
    <citation type="journal article" date="2023" name="Science">
        <title>Genomic signatures of disease resistance in endangered staghorn corals.</title>
        <authorList>
            <person name="Vollmer S.V."/>
            <person name="Selwyn J.D."/>
            <person name="Despard B.A."/>
            <person name="Roesel C.L."/>
        </authorList>
    </citation>
    <scope>NUCLEOTIDE SEQUENCE</scope>
    <source>
        <strain evidence="10">K2</strain>
    </source>
</reference>
<evidence type="ECO:0000256" key="7">
    <source>
        <dbReference type="RuleBase" id="RU000682"/>
    </source>
</evidence>
<dbReference type="AlphaFoldDB" id="A0AAD9QTP9"/>
<sequence length="389" mass="44815">MDHNKKEDDMREEHQKQWTETYNLETRNDRSSFNFHQQTQNLFQQQSPSLQLPPVGLQTSNALPQIPIYPSRFYYQCYAPSTAYSRPMYDPCASFSALYQSEEFRPKEKRRRCRTVFTQEQLYLLEAGFLEQKYPDSKFRHEMAGKTGLGEDRVQVWFQNRRAKEKRLLEERLFREQQQREDTDLAENSRSDAVGSEDEPKQVHGNGSPDPPLTDEDCEMKGRVTTEVEEQDAANNLKDEDEKTTNVSTDTTQLQDINIATYLTQGPVPPSSLSRVDSDEARKSDDESQDSRVLFTLEPPISASFANNLPRYLFVNAEMSTFCQANIEDGNKFNVGNSTRLMEVFLPEVIQTEGEETVICEEDVEQVVEEDDSPADDGSQNVKYVKLCI</sequence>
<dbReference type="GO" id="GO:0000981">
    <property type="term" value="F:DNA-binding transcription factor activity, RNA polymerase II-specific"/>
    <property type="evidence" value="ECO:0007669"/>
    <property type="project" value="InterPro"/>
</dbReference>
<feature type="domain" description="Homeobox" evidence="9">
    <location>
        <begin position="108"/>
        <end position="168"/>
    </location>
</feature>
<evidence type="ECO:0000313" key="11">
    <source>
        <dbReference type="Proteomes" id="UP001249851"/>
    </source>
</evidence>
<dbReference type="CDD" id="cd00086">
    <property type="entry name" value="homeodomain"/>
    <property type="match status" value="1"/>
</dbReference>
<keyword evidence="4 6" id="KW-0371">Homeobox</keyword>
<evidence type="ECO:0000256" key="8">
    <source>
        <dbReference type="SAM" id="MobiDB-lite"/>
    </source>
</evidence>
<dbReference type="SUPFAM" id="SSF46689">
    <property type="entry name" value="Homeodomain-like"/>
    <property type="match status" value="1"/>
</dbReference>
<evidence type="ECO:0000256" key="1">
    <source>
        <dbReference type="ARBA" id="ARBA00004123"/>
    </source>
</evidence>
<gene>
    <name evidence="10" type="ORF">P5673_008665</name>
</gene>
<dbReference type="InterPro" id="IPR017970">
    <property type="entry name" value="Homeobox_CS"/>
</dbReference>
<dbReference type="GO" id="GO:0005634">
    <property type="term" value="C:nucleus"/>
    <property type="evidence" value="ECO:0007669"/>
    <property type="project" value="UniProtKB-SubCell"/>
</dbReference>
<feature type="compositionally biased region" description="Basic and acidic residues" evidence="8">
    <location>
        <begin position="1"/>
        <end position="17"/>
    </location>
</feature>
<dbReference type="PROSITE" id="PS00027">
    <property type="entry name" value="HOMEOBOX_1"/>
    <property type="match status" value="1"/>
</dbReference>
<dbReference type="InterPro" id="IPR001356">
    <property type="entry name" value="HD"/>
</dbReference>
<feature type="region of interest" description="Disordered" evidence="8">
    <location>
        <begin position="263"/>
        <end position="291"/>
    </location>
</feature>
<feature type="compositionally biased region" description="Basic and acidic residues" evidence="8">
    <location>
        <begin position="276"/>
        <end position="290"/>
    </location>
</feature>
<dbReference type="Gene3D" id="1.10.10.60">
    <property type="entry name" value="Homeodomain-like"/>
    <property type="match status" value="1"/>
</dbReference>
<evidence type="ECO:0000256" key="5">
    <source>
        <dbReference type="ARBA" id="ARBA00023242"/>
    </source>
</evidence>
<evidence type="ECO:0000256" key="4">
    <source>
        <dbReference type="ARBA" id="ARBA00023155"/>
    </source>
</evidence>
<comment type="caution">
    <text evidence="10">The sequence shown here is derived from an EMBL/GenBank/DDBJ whole genome shotgun (WGS) entry which is preliminary data.</text>
</comment>
<comment type="subcellular location">
    <subcellularLocation>
        <location evidence="1 6 7">Nucleus</location>
    </subcellularLocation>
</comment>
<protein>
    <submittedName>
        <fullName evidence="10">Retinal homeobox protein Rx</fullName>
    </submittedName>
</protein>
<evidence type="ECO:0000256" key="6">
    <source>
        <dbReference type="PROSITE-ProRule" id="PRU00108"/>
    </source>
</evidence>
<evidence type="ECO:0000313" key="10">
    <source>
        <dbReference type="EMBL" id="KAK2566905.1"/>
    </source>
</evidence>
<evidence type="ECO:0000256" key="2">
    <source>
        <dbReference type="ARBA" id="ARBA00022473"/>
    </source>
</evidence>
<keyword evidence="3 6" id="KW-0238">DNA-binding</keyword>
<evidence type="ECO:0000256" key="3">
    <source>
        <dbReference type="ARBA" id="ARBA00023125"/>
    </source>
</evidence>
<evidence type="ECO:0000259" key="9">
    <source>
        <dbReference type="PROSITE" id="PS50071"/>
    </source>
</evidence>
<dbReference type="PROSITE" id="PS50071">
    <property type="entry name" value="HOMEOBOX_2"/>
    <property type="match status" value="1"/>
</dbReference>
<accession>A0AAD9QTP9</accession>
<feature type="region of interest" description="Disordered" evidence="8">
    <location>
        <begin position="175"/>
        <end position="249"/>
    </location>
</feature>
<dbReference type="PANTHER" id="PTHR45793:SF5">
    <property type="entry name" value="HOMEOTIC PROTEIN OCELLILESS"/>
    <property type="match status" value="1"/>
</dbReference>
<keyword evidence="11" id="KW-1185">Reference proteome</keyword>
<dbReference type="Pfam" id="PF00046">
    <property type="entry name" value="Homeodomain"/>
    <property type="match status" value="1"/>
</dbReference>
<keyword evidence="2" id="KW-0217">Developmental protein</keyword>